<dbReference type="Gene3D" id="1.25.40.10">
    <property type="entry name" value="Tetratricopeptide repeat domain"/>
    <property type="match status" value="1"/>
</dbReference>
<dbReference type="Proteomes" id="UP000231293">
    <property type="component" value="Unassembled WGS sequence"/>
</dbReference>
<proteinExistence type="predicted"/>
<evidence type="ECO:0000313" key="1">
    <source>
        <dbReference type="EMBL" id="PIT16282.1"/>
    </source>
</evidence>
<dbReference type="Pfam" id="PF07024">
    <property type="entry name" value="ImpE"/>
    <property type="match status" value="1"/>
</dbReference>
<comment type="caution">
    <text evidence="1">The sequence shown here is derived from an EMBL/GenBank/DDBJ whole genome shotgun (WGS) entry which is preliminary data.</text>
</comment>
<dbReference type="AlphaFoldDB" id="A0A2N9WUK8"/>
<name>A0A2N9WUK8_9NEIS</name>
<dbReference type="SUPFAM" id="SSF144059">
    <property type="entry name" value="ImpE-like"/>
    <property type="match status" value="1"/>
</dbReference>
<gene>
    <name evidence="1" type="ORF">BGI32_04950</name>
</gene>
<organism evidence="1 2">
    <name type="scientific">Snodgrassella alvi</name>
    <dbReference type="NCBI Taxonomy" id="1196083"/>
    <lineage>
        <taxon>Bacteria</taxon>
        <taxon>Pseudomonadati</taxon>
        <taxon>Pseudomonadota</taxon>
        <taxon>Betaproteobacteria</taxon>
        <taxon>Neisseriales</taxon>
        <taxon>Neisseriaceae</taxon>
        <taxon>Snodgrassella</taxon>
    </lineage>
</organism>
<accession>A0A2N9WUK8</accession>
<reference evidence="1 2" key="1">
    <citation type="journal article" date="2017" name="MBio">
        <title>Type VI secretion-mediated competition in the bee gut microbiome.</title>
        <authorList>
            <person name="Steele M.I."/>
            <person name="Kwong W.K."/>
            <person name="Powell J.E."/>
            <person name="Whiteley M."/>
            <person name="Moran N.A."/>
        </authorList>
    </citation>
    <scope>NUCLEOTIDE SEQUENCE [LARGE SCALE GENOMIC DNA]</scope>
    <source>
        <strain evidence="1 2">App2-2</strain>
    </source>
</reference>
<evidence type="ECO:0008006" key="3">
    <source>
        <dbReference type="Google" id="ProtNLM"/>
    </source>
</evidence>
<dbReference type="InterPro" id="IPR011990">
    <property type="entry name" value="TPR-like_helical_dom_sf"/>
</dbReference>
<dbReference type="EMBL" id="MDVB01000055">
    <property type="protein sequence ID" value="PIT16282.1"/>
    <property type="molecule type" value="Genomic_DNA"/>
</dbReference>
<protein>
    <recommendedName>
        <fullName evidence="3">ImpE family protein</fullName>
    </recommendedName>
</protein>
<dbReference type="InterPro" id="IPR009211">
    <property type="entry name" value="TagJ"/>
</dbReference>
<dbReference type="PIRSF" id="PIRSF029288">
    <property type="entry name" value="SciE_ImpE"/>
    <property type="match status" value="1"/>
</dbReference>
<sequence length="263" mass="29554">MANRSLTAVMQETEQQIKLTPTDPAQRWLLFQLLCLQGDWQRALKQLQTCAQMQSGFEQQAHAYRGLITCELYRQECFAGRKRPGFIQQQPAWVDQLLDAIAQNYSGNETQADEIREAALSSTKDVSGTVEPGGTFAWIADSDTWLGSTVELVIGGIYTWLPFEQIRSITSEPPKTILDLLWKPAQLTLKDGSEHPVFLLARCCGSESASEPLMLCRETIWQEHGRTSVRALGQKTWQTDRGDVGILEITSYTFETDREAAHG</sequence>
<evidence type="ECO:0000313" key="2">
    <source>
        <dbReference type="Proteomes" id="UP000231293"/>
    </source>
</evidence>